<feature type="domain" description="Mur ligase central" evidence="23">
    <location>
        <begin position="107"/>
        <end position="314"/>
    </location>
</feature>
<keyword evidence="10 19" id="KW-0131">Cell cycle</keyword>
<feature type="binding site" evidence="19">
    <location>
        <position position="150"/>
    </location>
    <ligand>
        <name>UDP-N-acetyl-alpha-D-muramoyl-L-alanyl-D-glutamate</name>
        <dbReference type="ChEBI" id="CHEBI:83900"/>
    </ligand>
</feature>
<dbReference type="GO" id="GO:0004326">
    <property type="term" value="F:tetrahydrofolylpolyglutamate synthase activity"/>
    <property type="evidence" value="ECO:0007669"/>
    <property type="project" value="InterPro"/>
</dbReference>
<sequence length="500" mass="54722">MRLQDLVGALLHVRVVGEISAVEVTDVTADSRTAGPGSLFIALRGHTVDGHAFVDEARRSGAVAAVVEDCLDTPLPQIVVPDTRRAAAVLAAVFFRHPSRAMRVIGVTGTNGKTSVTHLIDHLLRGSGARTGLIGTIQTRIGDWSSEAVNTTPEAVELQRLFAQMRDAGVSHAVMEVSSHALELDRVAGTRFHTAVFTNLTQDHLDFHGSMEAYREAKGKLFARLGNEYGDTRADQAFAVVNLDDPVGKWMARQTTAQTVTYGVDRPADLRAREVEVDTRGVRFVAEIEGRRTRVQVPLPGRFSVYNTLAAMGAGWIQGLDLDWMADQLARVSGVPGRMERVDAGQPFGVVVDYAHTPDSLDNVLQALREVTSGRLIVVFGCGGDRDRTKRPLMGRIAYTRADYAILTSDNPRTEDPERILDDIEAGLREIGADTSRYERISDRTEAIRRAIHLAGEKDVVLIAGKGHETYQIIGRRKFPFDDRVEARKALDALYTPGGR</sequence>
<reference evidence="25" key="1">
    <citation type="submission" date="2017-11" db="EMBL/GenBank/DDBJ databases">
        <title>Complete Genome Sequence of Kyrpidia sp. Strain EA-1, a thermophilic, hydrogen-oxidizing Bacterium, isolated from the Azores.</title>
        <authorList>
            <person name="Reiner J.E."/>
            <person name="Lapp C.J."/>
            <person name="Bunk B."/>
            <person name="Gescher J."/>
        </authorList>
    </citation>
    <scope>NUCLEOTIDE SEQUENCE [LARGE SCALE GENOMIC DNA]</scope>
    <source>
        <strain evidence="25">EA-1</strain>
    </source>
</reference>
<comment type="cofactor">
    <cofactor evidence="19">
        <name>Mg(2+)</name>
        <dbReference type="ChEBI" id="CHEBI:18420"/>
    </cofactor>
</comment>
<dbReference type="NCBIfam" id="NF001126">
    <property type="entry name" value="PRK00139.1-4"/>
    <property type="match status" value="1"/>
</dbReference>
<dbReference type="GO" id="GO:0008765">
    <property type="term" value="F:UDP-N-acetylmuramoylalanyl-D-glutamate-2,6-diaminopimelate ligase activity"/>
    <property type="evidence" value="ECO:0007669"/>
    <property type="project" value="UniProtKB-UniRule"/>
</dbReference>
<dbReference type="RefSeq" id="WP_100669266.1">
    <property type="nucleotide sequence ID" value="NZ_CP024955.1"/>
</dbReference>
<feature type="modified residue" description="N6-carboxylysine" evidence="19">
    <location>
        <position position="218"/>
    </location>
</feature>
<dbReference type="GO" id="GO:0009252">
    <property type="term" value="P:peptidoglycan biosynthetic process"/>
    <property type="evidence" value="ECO:0007669"/>
    <property type="project" value="UniProtKB-UniRule"/>
</dbReference>
<dbReference type="FunFam" id="3.90.190.20:FF:000006">
    <property type="entry name" value="UDP-N-acetylmuramoyl-L-alanyl-D-glutamate--2,6-diaminopimelate ligase"/>
    <property type="match status" value="1"/>
</dbReference>
<comment type="similarity">
    <text evidence="2 19">Belongs to the MurCDEF family. MurE subfamily.</text>
</comment>
<feature type="binding site" evidence="19">
    <location>
        <begin position="109"/>
        <end position="115"/>
    </location>
    <ligand>
        <name>ATP</name>
        <dbReference type="ChEBI" id="CHEBI:30616"/>
    </ligand>
</feature>
<evidence type="ECO:0000256" key="15">
    <source>
        <dbReference type="ARBA" id="ARBA00072883"/>
    </source>
</evidence>
<evidence type="ECO:0000256" key="14">
    <source>
        <dbReference type="ARBA" id="ARBA00066633"/>
    </source>
</evidence>
<evidence type="ECO:0000256" key="2">
    <source>
        <dbReference type="ARBA" id="ARBA00005898"/>
    </source>
</evidence>
<keyword evidence="25" id="KW-1185">Reference proteome</keyword>
<comment type="catalytic activity">
    <reaction evidence="12 19">
        <text>UDP-N-acetyl-alpha-D-muramoyl-L-alanyl-D-glutamate + meso-2,6-diaminopimelate + ATP = UDP-N-acetyl-alpha-D-muramoyl-L-alanyl-gamma-D-glutamyl-meso-2,6-diaminopimelate + ADP + phosphate + H(+)</text>
        <dbReference type="Rhea" id="RHEA:23676"/>
        <dbReference type="ChEBI" id="CHEBI:15378"/>
        <dbReference type="ChEBI" id="CHEBI:30616"/>
        <dbReference type="ChEBI" id="CHEBI:43474"/>
        <dbReference type="ChEBI" id="CHEBI:57791"/>
        <dbReference type="ChEBI" id="CHEBI:83900"/>
        <dbReference type="ChEBI" id="CHEBI:83905"/>
        <dbReference type="ChEBI" id="CHEBI:456216"/>
        <dbReference type="EC" id="6.3.2.13"/>
    </reaction>
</comment>
<name>A0A2K8NAX3_9BACL</name>
<dbReference type="InterPro" id="IPR036615">
    <property type="entry name" value="Mur_ligase_C_dom_sf"/>
</dbReference>
<gene>
    <name evidence="19" type="primary">murE</name>
    <name evidence="24" type="ORF">CVV65_07100</name>
</gene>
<dbReference type="InterPro" id="IPR013221">
    <property type="entry name" value="Mur_ligase_cen"/>
</dbReference>
<dbReference type="InterPro" id="IPR000713">
    <property type="entry name" value="Mur_ligase_N"/>
</dbReference>
<dbReference type="SUPFAM" id="SSF63418">
    <property type="entry name" value="MurE/MurF N-terminal domain"/>
    <property type="match status" value="1"/>
</dbReference>
<evidence type="ECO:0000256" key="9">
    <source>
        <dbReference type="ARBA" id="ARBA00022984"/>
    </source>
</evidence>
<dbReference type="AlphaFoldDB" id="A0A2K8NAX3"/>
<feature type="binding site" evidence="19">
    <location>
        <position position="465"/>
    </location>
    <ligand>
        <name>meso-2,6-diaminopimelate</name>
        <dbReference type="ChEBI" id="CHEBI:57791"/>
    </ligand>
</feature>
<feature type="binding site" evidence="19">
    <location>
        <position position="386"/>
    </location>
    <ligand>
        <name>meso-2,6-diaminopimelate</name>
        <dbReference type="ChEBI" id="CHEBI:57791"/>
    </ligand>
</feature>
<evidence type="ECO:0000259" key="21">
    <source>
        <dbReference type="Pfam" id="PF01225"/>
    </source>
</evidence>
<comment type="function">
    <text evidence="13 19">Catalyzes the addition of meso-diaminopimelic acid to the nucleotide precursor UDP-N-acetylmuramoyl-L-alanyl-D-glutamate (UMAG) in the biosynthesis of bacterial cell-wall peptidoglycan.</text>
</comment>
<keyword evidence="9 19" id="KW-0573">Peptidoglycan synthesis</keyword>
<evidence type="ECO:0000256" key="1">
    <source>
        <dbReference type="ARBA" id="ARBA00004752"/>
    </source>
</evidence>
<dbReference type="HAMAP" id="MF_00208">
    <property type="entry name" value="MurE"/>
    <property type="match status" value="1"/>
</dbReference>
<evidence type="ECO:0000256" key="6">
    <source>
        <dbReference type="ARBA" id="ARBA00022741"/>
    </source>
</evidence>
<dbReference type="InterPro" id="IPR035911">
    <property type="entry name" value="MurE/MurF_N"/>
</dbReference>
<dbReference type="GO" id="GO:0051301">
    <property type="term" value="P:cell division"/>
    <property type="evidence" value="ECO:0007669"/>
    <property type="project" value="UniProtKB-KW"/>
</dbReference>
<organism evidence="24 25">
    <name type="scientific">Kyrpidia spormannii</name>
    <dbReference type="NCBI Taxonomy" id="2055160"/>
    <lineage>
        <taxon>Bacteria</taxon>
        <taxon>Bacillati</taxon>
        <taxon>Bacillota</taxon>
        <taxon>Bacilli</taxon>
        <taxon>Bacillales</taxon>
        <taxon>Alicyclobacillaceae</taxon>
        <taxon>Kyrpidia</taxon>
    </lineage>
</organism>
<evidence type="ECO:0000256" key="7">
    <source>
        <dbReference type="ARBA" id="ARBA00022840"/>
    </source>
</evidence>
<dbReference type="InterPro" id="IPR004101">
    <property type="entry name" value="Mur_ligase_C"/>
</dbReference>
<evidence type="ECO:0000259" key="22">
    <source>
        <dbReference type="Pfam" id="PF02875"/>
    </source>
</evidence>
<feature type="binding site" evidence="19">
    <location>
        <position position="178"/>
    </location>
    <ligand>
        <name>UDP-N-acetyl-alpha-D-muramoyl-L-alanyl-D-glutamate</name>
        <dbReference type="ChEBI" id="CHEBI:83900"/>
    </ligand>
</feature>
<evidence type="ECO:0000256" key="11">
    <source>
        <dbReference type="ARBA" id="ARBA00023316"/>
    </source>
</evidence>
<dbReference type="UniPathway" id="UPA00219"/>
<comment type="caution">
    <text evidence="19">Lacks conserved residue(s) required for the propagation of feature annotation.</text>
</comment>
<comment type="pathway">
    <text evidence="1 19 20">Cell wall biogenesis; peptidoglycan biosynthesis.</text>
</comment>
<dbReference type="SUPFAM" id="SSF53623">
    <property type="entry name" value="MurD-like peptide ligases, catalytic domain"/>
    <property type="match status" value="1"/>
</dbReference>
<feature type="binding site" evidence="19">
    <location>
        <position position="31"/>
    </location>
    <ligand>
        <name>UDP-N-acetyl-alpha-D-muramoyl-L-alanyl-D-glutamate</name>
        <dbReference type="ChEBI" id="CHEBI:83900"/>
    </ligand>
</feature>
<feature type="binding site" evidence="19">
    <location>
        <position position="186"/>
    </location>
    <ligand>
        <name>UDP-N-acetyl-alpha-D-muramoyl-L-alanyl-D-glutamate</name>
        <dbReference type="ChEBI" id="CHEBI:83900"/>
    </ligand>
</feature>
<dbReference type="NCBIfam" id="TIGR01085">
    <property type="entry name" value="murE"/>
    <property type="match status" value="1"/>
</dbReference>
<evidence type="ECO:0000313" key="24">
    <source>
        <dbReference type="EMBL" id="ATY86474.1"/>
    </source>
</evidence>
<keyword evidence="19" id="KW-0460">Magnesium</keyword>
<dbReference type="InterPro" id="IPR036565">
    <property type="entry name" value="Mur-like_cat_sf"/>
</dbReference>
<keyword evidence="8 19" id="KW-0133">Cell shape</keyword>
<dbReference type="EC" id="6.3.2.13" evidence="14 19"/>
<dbReference type="GO" id="GO:0005524">
    <property type="term" value="F:ATP binding"/>
    <property type="evidence" value="ECO:0007669"/>
    <property type="project" value="UniProtKB-UniRule"/>
</dbReference>
<dbReference type="Pfam" id="PF02875">
    <property type="entry name" value="Mur_ligase_C"/>
    <property type="match status" value="1"/>
</dbReference>
<evidence type="ECO:0000256" key="12">
    <source>
        <dbReference type="ARBA" id="ARBA00050251"/>
    </source>
</evidence>
<dbReference type="GO" id="GO:0071555">
    <property type="term" value="P:cell wall organization"/>
    <property type="evidence" value="ECO:0007669"/>
    <property type="project" value="UniProtKB-KW"/>
</dbReference>
<accession>A0A2K8NAX3</accession>
<evidence type="ECO:0000256" key="4">
    <source>
        <dbReference type="ARBA" id="ARBA00022598"/>
    </source>
</evidence>
<dbReference type="Gene3D" id="3.40.1190.10">
    <property type="entry name" value="Mur-like, catalytic domain"/>
    <property type="match status" value="1"/>
</dbReference>
<dbReference type="GO" id="GO:0000287">
    <property type="term" value="F:magnesium ion binding"/>
    <property type="evidence" value="ECO:0007669"/>
    <property type="project" value="UniProtKB-UniRule"/>
</dbReference>
<feature type="domain" description="Mur ligase N-terminal catalytic" evidence="21">
    <location>
        <begin position="24"/>
        <end position="71"/>
    </location>
</feature>
<evidence type="ECO:0000256" key="3">
    <source>
        <dbReference type="ARBA" id="ARBA00022490"/>
    </source>
</evidence>
<dbReference type="SUPFAM" id="SSF53244">
    <property type="entry name" value="MurD-like peptide ligases, peptide-binding domain"/>
    <property type="match status" value="1"/>
</dbReference>
<protein>
    <recommendedName>
        <fullName evidence="15 19">UDP-N-acetylmuramoyl-L-alanyl-D-glutamate--2,6-diaminopimelate ligase</fullName>
        <ecNumber evidence="14 19">6.3.2.13</ecNumber>
    </recommendedName>
    <alternativeName>
        <fullName evidence="16 19">Meso-A2pm-adding enzyme</fullName>
    </alternativeName>
    <alternativeName>
        <fullName evidence="17 19">Meso-diaminopimelate-adding enzyme</fullName>
    </alternativeName>
    <alternativeName>
        <fullName evidence="18 19">UDP-MurNAc-L-Ala-D-Glu:meso-diaminopimelate ligase</fullName>
    </alternativeName>
    <alternativeName>
        <fullName evidence="19">UDP-MurNAc-tripeptide synthetase</fullName>
    </alternativeName>
    <alternativeName>
        <fullName evidence="19">UDP-N-acetylmuramyl-tripeptide synthetase</fullName>
    </alternativeName>
</protein>
<evidence type="ECO:0000256" key="13">
    <source>
        <dbReference type="ARBA" id="ARBA00056782"/>
    </source>
</evidence>
<dbReference type="Pfam" id="PF01225">
    <property type="entry name" value="Mur_ligase"/>
    <property type="match status" value="1"/>
</dbReference>
<feature type="domain" description="Mur ligase C-terminal" evidence="22">
    <location>
        <begin position="337"/>
        <end position="467"/>
    </location>
</feature>
<feature type="binding site" evidence="19">
    <location>
        <begin position="151"/>
        <end position="152"/>
    </location>
    <ligand>
        <name>UDP-N-acetyl-alpha-D-muramoyl-L-alanyl-D-glutamate</name>
        <dbReference type="ChEBI" id="CHEBI:83900"/>
    </ligand>
</feature>
<evidence type="ECO:0000256" key="19">
    <source>
        <dbReference type="HAMAP-Rule" id="MF_00208"/>
    </source>
</evidence>
<feature type="short sequence motif" description="Meso-diaminopimelate recognition motif" evidence="19">
    <location>
        <begin position="410"/>
        <end position="413"/>
    </location>
</feature>
<keyword evidence="7 19" id="KW-0067">ATP-binding</keyword>
<keyword evidence="5 19" id="KW-0132">Cell division</keyword>
<feature type="binding site" evidence="19">
    <location>
        <position position="469"/>
    </location>
    <ligand>
        <name>meso-2,6-diaminopimelate</name>
        <dbReference type="ChEBI" id="CHEBI:57791"/>
    </ligand>
</feature>
<evidence type="ECO:0000256" key="18">
    <source>
        <dbReference type="ARBA" id="ARBA00081560"/>
    </source>
</evidence>
<dbReference type="GO" id="GO:0008360">
    <property type="term" value="P:regulation of cell shape"/>
    <property type="evidence" value="ECO:0007669"/>
    <property type="project" value="UniProtKB-KW"/>
</dbReference>
<comment type="subcellular location">
    <subcellularLocation>
        <location evidence="19 20">Cytoplasm</location>
    </subcellularLocation>
</comment>
<dbReference type="GO" id="GO:0005737">
    <property type="term" value="C:cytoplasm"/>
    <property type="evidence" value="ECO:0007669"/>
    <property type="project" value="UniProtKB-SubCell"/>
</dbReference>
<dbReference type="InterPro" id="IPR018109">
    <property type="entry name" value="Folylpolyglutamate_synth_CS"/>
</dbReference>
<dbReference type="EMBL" id="CP024955">
    <property type="protein sequence ID" value="ATY86474.1"/>
    <property type="molecule type" value="Genomic_DNA"/>
</dbReference>
<evidence type="ECO:0000256" key="10">
    <source>
        <dbReference type="ARBA" id="ARBA00023306"/>
    </source>
</evidence>
<keyword evidence="4 19" id="KW-0436">Ligase</keyword>
<evidence type="ECO:0000256" key="17">
    <source>
        <dbReference type="ARBA" id="ARBA00076158"/>
    </source>
</evidence>
<dbReference type="InterPro" id="IPR005761">
    <property type="entry name" value="UDP-N-AcMur-Glu-dNH2Pim_ligase"/>
</dbReference>
<dbReference type="OrthoDB" id="9800958at2"/>
<evidence type="ECO:0000256" key="16">
    <source>
        <dbReference type="ARBA" id="ARBA00075482"/>
    </source>
</evidence>
<dbReference type="KEGG" id="kyr:CVV65_07100"/>
<dbReference type="PANTHER" id="PTHR23135:SF4">
    <property type="entry name" value="UDP-N-ACETYLMURAMOYL-L-ALANYL-D-GLUTAMATE--2,6-DIAMINOPIMELATE LIGASE MURE HOMOLOG, CHLOROPLASTIC"/>
    <property type="match status" value="1"/>
</dbReference>
<keyword evidence="11 19" id="KW-0961">Cell wall biogenesis/degradation</keyword>
<dbReference type="Proteomes" id="UP000231932">
    <property type="component" value="Chromosome"/>
</dbReference>
<proteinExistence type="inferred from homology"/>
<dbReference type="Pfam" id="PF08245">
    <property type="entry name" value="Mur_ligase_M"/>
    <property type="match status" value="1"/>
</dbReference>
<evidence type="ECO:0000256" key="20">
    <source>
        <dbReference type="RuleBase" id="RU004135"/>
    </source>
</evidence>
<evidence type="ECO:0000256" key="5">
    <source>
        <dbReference type="ARBA" id="ARBA00022618"/>
    </source>
</evidence>
<dbReference type="NCBIfam" id="NF001124">
    <property type="entry name" value="PRK00139.1-2"/>
    <property type="match status" value="1"/>
</dbReference>
<comment type="PTM">
    <text evidence="19">Carboxylation is probably crucial for Mg(2+) binding and, consequently, for the gamma-phosphate positioning of ATP.</text>
</comment>
<feature type="binding site" evidence="19">
    <location>
        <begin position="410"/>
        <end position="413"/>
    </location>
    <ligand>
        <name>meso-2,6-diaminopimelate</name>
        <dbReference type="ChEBI" id="CHEBI:57791"/>
    </ligand>
</feature>
<keyword evidence="3 19" id="KW-0963">Cytoplasm</keyword>
<keyword evidence="6 19" id="KW-0547">Nucleotide-binding</keyword>
<dbReference type="PROSITE" id="PS01011">
    <property type="entry name" value="FOLYLPOLYGLU_SYNT_1"/>
    <property type="match status" value="1"/>
</dbReference>
<dbReference type="Gene3D" id="3.40.1390.10">
    <property type="entry name" value="MurE/MurF, N-terminal domain"/>
    <property type="match status" value="1"/>
</dbReference>
<evidence type="ECO:0000256" key="8">
    <source>
        <dbReference type="ARBA" id="ARBA00022960"/>
    </source>
</evidence>
<dbReference type="Gene3D" id="3.90.190.20">
    <property type="entry name" value="Mur ligase, C-terminal domain"/>
    <property type="match status" value="1"/>
</dbReference>
<evidence type="ECO:0000313" key="25">
    <source>
        <dbReference type="Proteomes" id="UP000231932"/>
    </source>
</evidence>
<evidence type="ECO:0000259" key="23">
    <source>
        <dbReference type="Pfam" id="PF08245"/>
    </source>
</evidence>
<dbReference type="PANTHER" id="PTHR23135">
    <property type="entry name" value="MUR LIGASE FAMILY MEMBER"/>
    <property type="match status" value="1"/>
</dbReference>